<protein>
    <recommendedName>
        <fullName evidence="1">DUF3786 domain-containing protein</fullName>
    </recommendedName>
</protein>
<dbReference type="STRING" id="1838280.A6M21_10070"/>
<evidence type="ECO:0000313" key="2">
    <source>
        <dbReference type="EMBL" id="OAT81742.1"/>
    </source>
</evidence>
<dbReference type="Proteomes" id="UP000078532">
    <property type="component" value="Unassembled WGS sequence"/>
</dbReference>
<evidence type="ECO:0000259" key="1">
    <source>
        <dbReference type="Pfam" id="PF12654"/>
    </source>
</evidence>
<evidence type="ECO:0000313" key="3">
    <source>
        <dbReference type="Proteomes" id="UP000078532"/>
    </source>
</evidence>
<dbReference type="InterPro" id="IPR024264">
    <property type="entry name" value="DUF3786"/>
</dbReference>
<comment type="caution">
    <text evidence="2">The sequence shown here is derived from an EMBL/GenBank/DDBJ whole genome shotgun (WGS) entry which is preliminary data.</text>
</comment>
<name>A0A1B7LEQ2_9FIRM</name>
<dbReference type="AlphaFoldDB" id="A0A1B7LEQ2"/>
<proteinExistence type="predicted"/>
<keyword evidence="3" id="KW-1185">Reference proteome</keyword>
<dbReference type="EMBL" id="LYVF01000158">
    <property type="protein sequence ID" value="OAT81742.1"/>
    <property type="molecule type" value="Genomic_DNA"/>
</dbReference>
<accession>A0A1B7LEQ2</accession>
<sequence length="204" mass="22037">MAWMNLQPALAQARLAFAARDAQAMADNAAAAYRPETGEFTVAFLGDRYQVFYPGGGIKKIGAEREEPLEIQVVLLHYLGQAGPARPENRWISFKELPGGSIYTGPFTNRSILPLVGIFGNRPDELVRAGLLLGGKREQAGDVAVSIPVLPKIPLAFVLWPGDDEFPPSGNVLFDASAPRHLPTEDYAWLPGLALAKMKSLAGI</sequence>
<dbReference type="Pfam" id="PF12654">
    <property type="entry name" value="DUF3786"/>
    <property type="match status" value="1"/>
</dbReference>
<dbReference type="OrthoDB" id="159408at2"/>
<organism evidence="2 3">
    <name type="scientific">Desulfotomaculum copahuensis</name>
    <dbReference type="NCBI Taxonomy" id="1838280"/>
    <lineage>
        <taxon>Bacteria</taxon>
        <taxon>Bacillati</taxon>
        <taxon>Bacillota</taxon>
        <taxon>Clostridia</taxon>
        <taxon>Eubacteriales</taxon>
        <taxon>Desulfotomaculaceae</taxon>
        <taxon>Desulfotomaculum</taxon>
    </lineage>
</organism>
<gene>
    <name evidence="2" type="ORF">A6M21_10070</name>
</gene>
<reference evidence="2 3" key="1">
    <citation type="submission" date="2016-04" db="EMBL/GenBank/DDBJ databases">
        <authorList>
            <person name="Evans L.H."/>
            <person name="Alamgir A."/>
            <person name="Owens N."/>
            <person name="Weber N.D."/>
            <person name="Virtaneva K."/>
            <person name="Barbian K."/>
            <person name="Babar A."/>
            <person name="Rosenke K."/>
        </authorList>
    </citation>
    <scope>NUCLEOTIDE SEQUENCE [LARGE SCALE GENOMIC DNA]</scope>
    <source>
        <strain evidence="2 3">LMa1</strain>
    </source>
</reference>
<feature type="domain" description="DUF3786" evidence="1">
    <location>
        <begin position="21"/>
        <end position="193"/>
    </location>
</feature>